<sequence>MRGNSLGFRKGELFTKKKFDWTGTSTLGNYCVSSNHYDWAIKKQKIHRKTSKV</sequence>
<proteinExistence type="predicted"/>
<gene>
    <name evidence="1" type="ORF">EII33_04355</name>
</gene>
<organism evidence="1 2">
    <name type="scientific">Prevotella heparinolytica</name>
    <dbReference type="NCBI Taxonomy" id="28113"/>
    <lineage>
        <taxon>Bacteria</taxon>
        <taxon>Pseudomonadati</taxon>
        <taxon>Bacteroidota</taxon>
        <taxon>Bacteroidia</taxon>
        <taxon>Bacteroidales</taxon>
        <taxon>Bacteroidaceae</taxon>
        <taxon>Bacteroides</taxon>
    </lineage>
</organism>
<name>A0A3P2AC21_9BACE</name>
<protein>
    <submittedName>
        <fullName evidence="1">ClbS/DfsB family four-helix bundle protein</fullName>
    </submittedName>
</protein>
<comment type="caution">
    <text evidence="1">The sequence shown here is derived from an EMBL/GenBank/DDBJ whole genome shotgun (WGS) entry which is preliminary data.</text>
</comment>
<accession>A0A3P2AC21</accession>
<dbReference type="Pfam" id="PF08020">
    <property type="entry name" value="DUF1706"/>
    <property type="match status" value="1"/>
</dbReference>
<dbReference type="RefSeq" id="WP_125238669.1">
    <property type="nucleotide sequence ID" value="NZ_CALZWP010000030.1"/>
</dbReference>
<evidence type="ECO:0000313" key="1">
    <source>
        <dbReference type="EMBL" id="RRD92375.1"/>
    </source>
</evidence>
<dbReference type="AlphaFoldDB" id="A0A3P2AC21"/>
<dbReference type="InterPro" id="IPR034660">
    <property type="entry name" value="DinB/YfiT-like"/>
</dbReference>
<reference evidence="1 2" key="1">
    <citation type="submission" date="2018-11" db="EMBL/GenBank/DDBJ databases">
        <title>Genomes From Bacteria Associated with the Canine Oral Cavity: a Test Case for Automated Genome-Based Taxonomic Assignment.</title>
        <authorList>
            <person name="Coil D.A."/>
            <person name="Jospin G."/>
            <person name="Darling A.E."/>
            <person name="Wallis C."/>
            <person name="Davis I.J."/>
            <person name="Harris S."/>
            <person name="Eisen J.A."/>
            <person name="Holcombe L.J."/>
            <person name="O'Flynn C."/>
        </authorList>
    </citation>
    <scope>NUCLEOTIDE SEQUENCE [LARGE SCALE GENOMIC DNA]</scope>
    <source>
        <strain evidence="1 2">OH1047_COT-310</strain>
    </source>
</reference>
<dbReference type="EMBL" id="RQYF01000011">
    <property type="protein sequence ID" value="RRD92375.1"/>
    <property type="molecule type" value="Genomic_DNA"/>
</dbReference>
<keyword evidence="2" id="KW-1185">Reference proteome</keyword>
<dbReference type="Gene3D" id="1.20.120.450">
    <property type="entry name" value="dinb family like domain"/>
    <property type="match status" value="1"/>
</dbReference>
<evidence type="ECO:0000313" key="2">
    <source>
        <dbReference type="Proteomes" id="UP000279562"/>
    </source>
</evidence>
<dbReference type="Proteomes" id="UP000279562">
    <property type="component" value="Unassembled WGS sequence"/>
</dbReference>
<dbReference type="InterPro" id="IPR012550">
    <property type="entry name" value="DUF1706"/>
</dbReference>